<dbReference type="SUPFAM" id="SSF54631">
    <property type="entry name" value="CBS-domain pair"/>
    <property type="match status" value="1"/>
</dbReference>
<evidence type="ECO:0000313" key="13">
    <source>
        <dbReference type="Proteomes" id="UP000066124"/>
    </source>
</evidence>
<protein>
    <submittedName>
        <fullName evidence="12">CBS domain-containing protein</fullName>
    </submittedName>
</protein>
<dbReference type="RefSeq" id="WP_004977627.1">
    <property type="nucleotide sequence ID" value="NZ_CP011947.1"/>
</dbReference>
<comment type="subcellular location">
    <subcellularLocation>
        <location evidence="1">Cell membrane</location>
        <topology evidence="1">Multi-pass membrane protein</topology>
    </subcellularLocation>
</comment>
<dbReference type="InterPro" id="IPR002550">
    <property type="entry name" value="CNNM"/>
</dbReference>
<dbReference type="PROSITE" id="PS51846">
    <property type="entry name" value="CNNM"/>
    <property type="match status" value="1"/>
</dbReference>
<dbReference type="PANTHER" id="PTHR43099">
    <property type="entry name" value="UPF0053 PROTEIN YRKA"/>
    <property type="match status" value="1"/>
</dbReference>
<evidence type="ECO:0000256" key="2">
    <source>
        <dbReference type="ARBA" id="ARBA00022475"/>
    </source>
</evidence>
<evidence type="ECO:0000256" key="3">
    <source>
        <dbReference type="ARBA" id="ARBA00022692"/>
    </source>
</evidence>
<keyword evidence="3 9" id="KW-0812">Transmembrane</keyword>
<evidence type="ECO:0000256" key="5">
    <source>
        <dbReference type="ARBA" id="ARBA00022989"/>
    </source>
</evidence>
<dbReference type="CDD" id="cd04590">
    <property type="entry name" value="CBS_pair_CorC_HlyC_assoc"/>
    <property type="match status" value="1"/>
</dbReference>
<dbReference type="PATRIC" id="fig|35746.4.peg.1020"/>
<dbReference type="InterPro" id="IPR044751">
    <property type="entry name" value="Ion_transp-like_CBS"/>
</dbReference>
<evidence type="ECO:0000256" key="9">
    <source>
        <dbReference type="SAM" id="Phobius"/>
    </source>
</evidence>
<accession>A0A0K1IRN7</accession>
<gene>
    <name evidence="12" type="ORF">ABY42_04800</name>
</gene>
<evidence type="ECO:0000256" key="4">
    <source>
        <dbReference type="ARBA" id="ARBA00022737"/>
    </source>
</evidence>
<dbReference type="Proteomes" id="UP000066124">
    <property type="component" value="Chromosome"/>
</dbReference>
<evidence type="ECO:0000259" key="10">
    <source>
        <dbReference type="PROSITE" id="PS51371"/>
    </source>
</evidence>
<feature type="domain" description="CBS" evidence="10">
    <location>
        <begin position="305"/>
        <end position="366"/>
    </location>
</feature>
<evidence type="ECO:0000256" key="1">
    <source>
        <dbReference type="ARBA" id="ARBA00004651"/>
    </source>
</evidence>
<dbReference type="AlphaFoldDB" id="A0A0K1IRN7"/>
<dbReference type="Pfam" id="PF00571">
    <property type="entry name" value="CBS"/>
    <property type="match status" value="1"/>
</dbReference>
<sequence>MVGVETALRLGGGLVLLLANAFFVVSEFAMTRVPQFDESAFEGSRGLELAWEMTERLEVYLSGCQVGITIASVGLGVVAEPAVAATFDAVLGGGGSAGSHTSLSVGLALVVINLSHVVLGEQVPTYLGVERSRTVAKYTAPVLYGWTKLMYPVIVVADWLAKRLLSLVGVEITRSWQEAEIDEEEDGDGSAGEGPRLSRGEVRSQMGDILAQGSLPEDRREEVLNALRIGELPVRDVMVPADRVVALSVDASTDESLERIRANPQHSRFPLVGDSLDDVRGVVYAPTVLSNIDRLQSGDRRLEDIAAPPLSVLSDLSVSDLIDRFQAENQELAMVRDPEGGSVVGLVTASDAFESITGQLYDPLDLGA</sequence>
<feature type="region of interest" description="Disordered" evidence="8">
    <location>
        <begin position="179"/>
        <end position="200"/>
    </location>
</feature>
<dbReference type="KEGG" id="hgi:ABY42_04800"/>
<evidence type="ECO:0000313" key="12">
    <source>
        <dbReference type="EMBL" id="AKU07094.1"/>
    </source>
</evidence>
<keyword evidence="5 9" id="KW-1133">Transmembrane helix</keyword>
<keyword evidence="7" id="KW-0129">CBS domain</keyword>
<dbReference type="InterPro" id="IPR051676">
    <property type="entry name" value="UPF0053_domain"/>
</dbReference>
<feature type="compositionally biased region" description="Acidic residues" evidence="8">
    <location>
        <begin position="179"/>
        <end position="188"/>
    </location>
</feature>
<dbReference type="GO" id="GO:0005886">
    <property type="term" value="C:plasma membrane"/>
    <property type="evidence" value="ECO:0007669"/>
    <property type="project" value="UniProtKB-SubCell"/>
</dbReference>
<organism evidence="12 13">
    <name type="scientific">Haloferax gibbonsii</name>
    <dbReference type="NCBI Taxonomy" id="35746"/>
    <lineage>
        <taxon>Archaea</taxon>
        <taxon>Methanobacteriati</taxon>
        <taxon>Methanobacteriota</taxon>
        <taxon>Stenosarchaea group</taxon>
        <taxon>Halobacteria</taxon>
        <taxon>Halobacteriales</taxon>
        <taxon>Haloferacaceae</taxon>
        <taxon>Haloferax</taxon>
    </lineage>
</organism>
<evidence type="ECO:0000256" key="7">
    <source>
        <dbReference type="PROSITE-ProRule" id="PRU00703"/>
    </source>
</evidence>
<keyword evidence="4" id="KW-0677">Repeat</keyword>
<dbReference type="InterPro" id="IPR000644">
    <property type="entry name" value="CBS_dom"/>
</dbReference>
<evidence type="ECO:0000259" key="11">
    <source>
        <dbReference type="PROSITE" id="PS51846"/>
    </source>
</evidence>
<dbReference type="InterPro" id="IPR046342">
    <property type="entry name" value="CBS_dom_sf"/>
</dbReference>
<name>A0A0K1IRN7_HALGI</name>
<keyword evidence="2" id="KW-1003">Cell membrane</keyword>
<dbReference type="EMBL" id="CP011947">
    <property type="protein sequence ID" value="AKU07094.1"/>
    <property type="molecule type" value="Genomic_DNA"/>
</dbReference>
<dbReference type="PANTHER" id="PTHR43099:SF5">
    <property type="entry name" value="HLYC_CORC FAMILY TRANSPORTER"/>
    <property type="match status" value="1"/>
</dbReference>
<keyword evidence="6 9" id="KW-0472">Membrane</keyword>
<dbReference type="GeneID" id="25245255"/>
<feature type="domain" description="CNNM transmembrane" evidence="11">
    <location>
        <begin position="2"/>
        <end position="201"/>
    </location>
</feature>
<dbReference type="PROSITE" id="PS51371">
    <property type="entry name" value="CBS"/>
    <property type="match status" value="1"/>
</dbReference>
<dbReference type="Pfam" id="PF01595">
    <property type="entry name" value="CNNM"/>
    <property type="match status" value="1"/>
</dbReference>
<proteinExistence type="predicted"/>
<dbReference type="Gene3D" id="3.10.580.10">
    <property type="entry name" value="CBS-domain"/>
    <property type="match status" value="1"/>
</dbReference>
<feature type="transmembrane region" description="Helical" evidence="9">
    <location>
        <begin position="6"/>
        <end position="25"/>
    </location>
</feature>
<reference evidence="13" key="1">
    <citation type="journal article" date="2015" name="J. Biotechnol.">
        <title>Complete genome sequence of Haloferax gibbonsii strain ARA6, a potential producer of polyhydroxyalkanoates and halocins isolated from Araruama, Rio de Janeiro, Brasil.</title>
        <authorList>
            <person name="Pinto L.H."/>
            <person name="D'Alincourt Carvalho-Assef A.P."/>
            <person name="Vieira R.P."/>
            <person name="Clementino M.M."/>
            <person name="Albano R.M."/>
        </authorList>
    </citation>
    <scope>NUCLEOTIDE SEQUENCE [LARGE SCALE GENOMIC DNA]</scope>
    <source>
        <strain evidence="13">ARA6</strain>
    </source>
</reference>
<evidence type="ECO:0000256" key="6">
    <source>
        <dbReference type="ARBA" id="ARBA00023136"/>
    </source>
</evidence>
<evidence type="ECO:0000256" key="8">
    <source>
        <dbReference type="SAM" id="MobiDB-lite"/>
    </source>
</evidence>